<organism evidence="2 3">
    <name type="scientific">Lacinutrix iliipiscaria</name>
    <dbReference type="NCBI Taxonomy" id="1230532"/>
    <lineage>
        <taxon>Bacteria</taxon>
        <taxon>Pseudomonadati</taxon>
        <taxon>Bacteroidota</taxon>
        <taxon>Flavobacteriia</taxon>
        <taxon>Flavobacteriales</taxon>
        <taxon>Flavobacteriaceae</taxon>
        <taxon>Lacinutrix</taxon>
    </lineage>
</organism>
<comment type="caution">
    <text evidence="2">The sequence shown here is derived from an EMBL/GenBank/DDBJ whole genome shotgun (WGS) entry which is preliminary data.</text>
</comment>
<feature type="transmembrane region" description="Helical" evidence="1">
    <location>
        <begin position="81"/>
        <end position="100"/>
    </location>
</feature>
<keyword evidence="1" id="KW-0812">Transmembrane</keyword>
<reference evidence="3" key="1">
    <citation type="journal article" date="2019" name="Int. J. Syst. Evol. Microbiol.">
        <title>The Global Catalogue of Microorganisms (GCM) 10K type strain sequencing project: providing services to taxonomists for standard genome sequencing and annotation.</title>
        <authorList>
            <consortium name="The Broad Institute Genomics Platform"/>
            <consortium name="The Broad Institute Genome Sequencing Center for Infectious Disease"/>
            <person name="Wu L."/>
            <person name="Ma J."/>
        </authorList>
    </citation>
    <scope>NUCLEOTIDE SEQUENCE [LARGE SCALE GENOMIC DNA]</scope>
    <source>
        <strain evidence="3">KCTC 32141</strain>
    </source>
</reference>
<feature type="transmembrane region" description="Helical" evidence="1">
    <location>
        <begin position="215"/>
        <end position="233"/>
    </location>
</feature>
<protein>
    <submittedName>
        <fullName evidence="2">Uncharacterized protein</fullName>
    </submittedName>
</protein>
<keyword evidence="1" id="KW-1133">Transmembrane helix</keyword>
<feature type="transmembrane region" description="Helical" evidence="1">
    <location>
        <begin position="142"/>
        <end position="163"/>
    </location>
</feature>
<proteinExistence type="predicted"/>
<name>A0ABW5WNI4_9FLAO</name>
<accession>A0ABW5WNI4</accession>
<keyword evidence="3" id="KW-1185">Reference proteome</keyword>
<keyword evidence="1" id="KW-0472">Membrane</keyword>
<evidence type="ECO:0000313" key="3">
    <source>
        <dbReference type="Proteomes" id="UP001597533"/>
    </source>
</evidence>
<gene>
    <name evidence="2" type="ORF">ACFS5M_08820</name>
</gene>
<evidence type="ECO:0000256" key="1">
    <source>
        <dbReference type="SAM" id="Phobius"/>
    </source>
</evidence>
<dbReference type="Proteomes" id="UP001597533">
    <property type="component" value="Unassembled WGS sequence"/>
</dbReference>
<sequence>MKDFLYKNYTLLNDSVIIMAAIAAIISYKKFKNTNVKYFIYFLIYVALVDFLGGYKSFFSEYDTLKRFKEIIKGTFFDNNYWWFTLFWNIGSALFFSYYYYKLIVNHRFKSIIKVTCSLFLLMSFGLIIIDINRFSNAFINPINIFGAVLILMSISFYFIEILKSDKILGIVKSINFIISVAIFVWWLVVTPLIFYDIYFSSSDLEFVRLRRMVYLLSNIFMYTTFAIGLIVLKPEYD</sequence>
<dbReference type="EMBL" id="JBHUOV010000002">
    <property type="protein sequence ID" value="MFD2823770.1"/>
    <property type="molecule type" value="Genomic_DNA"/>
</dbReference>
<feature type="transmembrane region" description="Helical" evidence="1">
    <location>
        <begin position="112"/>
        <end position="130"/>
    </location>
</feature>
<feature type="transmembrane region" description="Helical" evidence="1">
    <location>
        <begin position="38"/>
        <end position="58"/>
    </location>
</feature>
<feature type="transmembrane region" description="Helical" evidence="1">
    <location>
        <begin position="175"/>
        <end position="195"/>
    </location>
</feature>
<evidence type="ECO:0000313" key="2">
    <source>
        <dbReference type="EMBL" id="MFD2823770.1"/>
    </source>
</evidence>
<dbReference type="RefSeq" id="WP_183487965.1">
    <property type="nucleotide sequence ID" value="NZ_JBHUOV010000002.1"/>
</dbReference>